<sequence length="116" mass="13052">MNLNEYQELSSRTANTHDNELINYGLGLTGEAGEVADMIKKSQFHGHDIPKEEIEKELGDVLWYLSQIARVSGINLADVAEGNIEKLKRRYPQGFTAEASRNRLEETEPEIKTYGG</sequence>
<dbReference type="AlphaFoldDB" id="A0A969PT56"/>
<keyword evidence="3" id="KW-1185">Reference proteome</keyword>
<dbReference type="EMBL" id="JAATHJ010000013">
    <property type="protein sequence ID" value="NJP37906.1"/>
    <property type="molecule type" value="Genomic_DNA"/>
</dbReference>
<dbReference type="Proteomes" id="UP000752012">
    <property type="component" value="Unassembled WGS sequence"/>
</dbReference>
<dbReference type="PIRSF" id="PIRSF006639">
    <property type="entry name" value="UCP006639_pph"/>
    <property type="match status" value="1"/>
</dbReference>
<comment type="caution">
    <text evidence="2">The sequence shown here is derived from an EMBL/GenBank/DDBJ whole genome shotgun (WGS) entry which is preliminary data.</text>
</comment>
<feature type="domain" description="NTP pyrophosphohydrolase MazG-like" evidence="1">
    <location>
        <begin position="25"/>
        <end position="95"/>
    </location>
</feature>
<dbReference type="CDD" id="cd11541">
    <property type="entry name" value="NTP-PPase_u4"/>
    <property type="match status" value="1"/>
</dbReference>
<evidence type="ECO:0000313" key="2">
    <source>
        <dbReference type="EMBL" id="NJP37906.1"/>
    </source>
</evidence>
<evidence type="ECO:0000313" key="3">
    <source>
        <dbReference type="Proteomes" id="UP000752012"/>
    </source>
</evidence>
<dbReference type="PANTHER" id="PTHR46523">
    <property type="entry name" value="DCTP PYROPHOSPHATASE 1"/>
    <property type="match status" value="1"/>
</dbReference>
<evidence type="ECO:0000259" key="1">
    <source>
        <dbReference type="Pfam" id="PF03819"/>
    </source>
</evidence>
<accession>A0A969PT56</accession>
<reference evidence="2 3" key="1">
    <citation type="submission" date="2020-03" db="EMBL/GenBank/DDBJ databases">
        <title>Assessment of the enzymatic potential of alkaline-tolerant lipase obtained from Bacillus luteus H11 (technogenic soil) for the bioremediation of saline soils contaminated with petroleum substances.</title>
        <authorList>
            <person name="Kalwasinska A."/>
        </authorList>
    </citation>
    <scope>NUCLEOTIDE SEQUENCE [LARGE SCALE GENOMIC DNA]</scope>
    <source>
        <strain evidence="2 3">H11</strain>
    </source>
</reference>
<dbReference type="InterPro" id="IPR004518">
    <property type="entry name" value="MazG-like_dom"/>
</dbReference>
<protein>
    <submittedName>
        <fullName evidence="2">Nucleoside triphosphate pyrophosphohydrolase family protein</fullName>
    </submittedName>
</protein>
<dbReference type="InterPro" id="IPR011379">
    <property type="entry name" value="MazG-related_GP37"/>
</dbReference>
<dbReference type="PANTHER" id="PTHR46523:SF1">
    <property type="entry name" value="DCTP PYROPHOSPHATASE 1"/>
    <property type="match status" value="1"/>
</dbReference>
<dbReference type="InterPro" id="IPR052555">
    <property type="entry name" value="dCTP_Pyrophosphatase"/>
</dbReference>
<organism evidence="2 3">
    <name type="scientific">Alkalicoccus luteus</name>
    <dbReference type="NCBI Taxonomy" id="1237094"/>
    <lineage>
        <taxon>Bacteria</taxon>
        <taxon>Bacillati</taxon>
        <taxon>Bacillota</taxon>
        <taxon>Bacilli</taxon>
        <taxon>Bacillales</taxon>
        <taxon>Bacillaceae</taxon>
        <taxon>Alkalicoccus</taxon>
    </lineage>
</organism>
<dbReference type="Gene3D" id="1.10.287.1080">
    <property type="entry name" value="MazG-like"/>
    <property type="match status" value="1"/>
</dbReference>
<proteinExistence type="predicted"/>
<dbReference type="RefSeq" id="WP_168006874.1">
    <property type="nucleotide sequence ID" value="NZ_JAATHJ010000013.1"/>
</dbReference>
<gene>
    <name evidence="2" type="ORF">HCN83_09940</name>
</gene>
<dbReference type="SUPFAM" id="SSF101386">
    <property type="entry name" value="all-alpha NTP pyrophosphatases"/>
    <property type="match status" value="1"/>
</dbReference>
<dbReference type="Pfam" id="PF03819">
    <property type="entry name" value="MazG"/>
    <property type="match status" value="1"/>
</dbReference>
<name>A0A969PT56_9BACI</name>